<evidence type="ECO:0000259" key="7">
    <source>
        <dbReference type="Pfam" id="PF01464"/>
    </source>
</evidence>
<dbReference type="InterPro" id="IPR012289">
    <property type="entry name" value="Lytic_TGlycosylase_superhlx_L"/>
</dbReference>
<evidence type="ECO:0000256" key="6">
    <source>
        <dbReference type="ARBA" id="ARBA00023316"/>
    </source>
</evidence>
<dbReference type="STRING" id="988801.SAMN05216522_101403"/>
<accession>A0A1H9DTG5</accession>
<evidence type="ECO:0000256" key="3">
    <source>
        <dbReference type="ARBA" id="ARBA00012587"/>
    </source>
</evidence>
<dbReference type="GO" id="GO:0071555">
    <property type="term" value="P:cell wall organization"/>
    <property type="evidence" value="ECO:0007669"/>
    <property type="project" value="UniProtKB-KW"/>
</dbReference>
<dbReference type="InterPro" id="IPR008258">
    <property type="entry name" value="Transglycosylase_SLT_dom_1"/>
</dbReference>
<dbReference type="GO" id="GO:0008933">
    <property type="term" value="F:peptidoglycan lytic transglycosylase activity"/>
    <property type="evidence" value="ECO:0007669"/>
    <property type="project" value="InterPro"/>
</dbReference>
<dbReference type="GO" id="GO:0000270">
    <property type="term" value="P:peptidoglycan metabolic process"/>
    <property type="evidence" value="ECO:0007669"/>
    <property type="project" value="InterPro"/>
</dbReference>
<keyword evidence="5" id="KW-0456">Lyase</keyword>
<dbReference type="Gene3D" id="1.25.20.10">
    <property type="entry name" value="Bacterial muramidases"/>
    <property type="match status" value="1"/>
</dbReference>
<evidence type="ECO:0000313" key="10">
    <source>
        <dbReference type="Proteomes" id="UP000242515"/>
    </source>
</evidence>
<evidence type="ECO:0000256" key="4">
    <source>
        <dbReference type="ARBA" id="ARBA00022729"/>
    </source>
</evidence>
<evidence type="ECO:0000256" key="2">
    <source>
        <dbReference type="ARBA" id="ARBA00007734"/>
    </source>
</evidence>
<dbReference type="OrthoDB" id="92254at2"/>
<name>A0A1H9DTG5_9GAMM</name>
<dbReference type="EMBL" id="FOGC01000001">
    <property type="protein sequence ID" value="SEQ16725.1"/>
    <property type="molecule type" value="Genomic_DNA"/>
</dbReference>
<evidence type="ECO:0000256" key="5">
    <source>
        <dbReference type="ARBA" id="ARBA00023239"/>
    </source>
</evidence>
<dbReference type="Pfam" id="PF01464">
    <property type="entry name" value="SLT"/>
    <property type="match status" value="1"/>
</dbReference>
<dbReference type="PROSITE" id="PS51257">
    <property type="entry name" value="PROKAR_LIPOPROTEIN"/>
    <property type="match status" value="1"/>
</dbReference>
<dbReference type="Proteomes" id="UP000242515">
    <property type="component" value="Unassembled WGS sequence"/>
</dbReference>
<feature type="domain" description="Lytic transglycosylase superhelical linker" evidence="8">
    <location>
        <begin position="401"/>
        <end position="466"/>
    </location>
</feature>
<evidence type="ECO:0000313" key="9">
    <source>
        <dbReference type="EMBL" id="SEQ16725.1"/>
    </source>
</evidence>
<evidence type="ECO:0000256" key="1">
    <source>
        <dbReference type="ARBA" id="ARBA00001420"/>
    </source>
</evidence>
<gene>
    <name evidence="9" type="ORF">SAMN05216522_101403</name>
</gene>
<dbReference type="PROSITE" id="PS00922">
    <property type="entry name" value="TRANSGLYCOSYLASE"/>
    <property type="match status" value="1"/>
</dbReference>
<sequence>MADWKHWVAGVCLTTVSCAAFADSLQEQRQRYNQIRQAWDAKQMDVVAQLMPTLQDYPLYPYLEYRQLSQDLSQDTALGINNFVNRYPTLPAAKSLKNQFVSELARRDDWQGLLSFSPQEPPTAQAKCNWYYANYATGHQRLAWQGAKSIWMTGRSLPAGCDRLFTAWQSSGDFSADQILTRLLLSFKAGNDRLTNQLIAQLPSDYDTLSTALKALQSSSQGVLTFAQSVSPTEFSRKITILAFNRLARDNTDQAQSMIPQLVSAQKMDESDIQALKEAVAWQLMSTDTTSTQQSWRDEVVMGSESETLLERRIRLALSQSDRNGLNTWIARLPVEAKQKDEWQYWQADLLLERGRKSEADEILHQLMRQRGFYAMVAAQRLGEDYSLQVDKSPEADSSVTKGPEIARIRELMYWNLDNLARSEWASLIRSKSVGQQQMLASYANSQDWWDLSVQATITAKMWNSLKERFPIAWQTYFKRYASGKAIPITFAMAISRQESAWNPKIQSPVGATGLMQIMPGTATHTVKMYEISDYSHSSQLLDPEMNIQIGMQYLDYVFRQFDNNRILAAGAYNAGPGRINRWLSASQGRLDPVAFIETIPFSETRNYVKNVLSYDAYYRYLMGSPDKIFADSEWNRRY</sequence>
<organism evidence="9 10">
    <name type="scientific">Rosenbergiella nectarea</name>
    <dbReference type="NCBI Taxonomy" id="988801"/>
    <lineage>
        <taxon>Bacteria</taxon>
        <taxon>Pseudomonadati</taxon>
        <taxon>Pseudomonadota</taxon>
        <taxon>Gammaproteobacteria</taxon>
        <taxon>Enterobacterales</taxon>
        <taxon>Erwiniaceae</taxon>
        <taxon>Rosenbergiella</taxon>
    </lineage>
</organism>
<dbReference type="GO" id="GO:0016020">
    <property type="term" value="C:membrane"/>
    <property type="evidence" value="ECO:0007669"/>
    <property type="project" value="InterPro"/>
</dbReference>
<protein>
    <recommendedName>
        <fullName evidence="3">peptidoglycan lytic exotransglycosylase</fullName>
        <ecNumber evidence="3">4.2.2.n1</ecNumber>
    </recommendedName>
</protein>
<dbReference type="CDD" id="cd13401">
    <property type="entry name" value="Slt70-like"/>
    <property type="match status" value="1"/>
</dbReference>
<comment type="similarity">
    <text evidence="2">Belongs to the transglycosylase Slt family.</text>
</comment>
<dbReference type="RefSeq" id="WP_092671949.1">
    <property type="nucleotide sequence ID" value="NZ_FOGC01000001.1"/>
</dbReference>
<keyword evidence="4" id="KW-0732">Signal</keyword>
<dbReference type="PANTHER" id="PTHR37423:SF5">
    <property type="entry name" value="SOLUBLE LYTIC MUREIN TRANSGLYCOSYLASE"/>
    <property type="match status" value="1"/>
</dbReference>
<dbReference type="GO" id="GO:0004553">
    <property type="term" value="F:hydrolase activity, hydrolyzing O-glycosyl compounds"/>
    <property type="evidence" value="ECO:0007669"/>
    <property type="project" value="InterPro"/>
</dbReference>
<dbReference type="Pfam" id="PF14718">
    <property type="entry name" value="SLT_L"/>
    <property type="match status" value="1"/>
</dbReference>
<dbReference type="InterPro" id="IPR023346">
    <property type="entry name" value="Lysozyme-like_dom_sf"/>
</dbReference>
<reference evidence="10" key="1">
    <citation type="submission" date="2016-10" db="EMBL/GenBank/DDBJ databases">
        <authorList>
            <person name="Varghese N."/>
            <person name="Submissions S."/>
        </authorList>
    </citation>
    <scope>NUCLEOTIDE SEQUENCE [LARGE SCALE GENOMIC DNA]</scope>
    <source>
        <strain evidence="10">8N4</strain>
    </source>
</reference>
<dbReference type="InterPro" id="IPR000189">
    <property type="entry name" value="Transglyc_AS"/>
</dbReference>
<dbReference type="EC" id="4.2.2.n1" evidence="3"/>
<dbReference type="AlphaFoldDB" id="A0A1H9DTG5"/>
<dbReference type="InterPro" id="IPR037061">
    <property type="entry name" value="Lytic_TGlycoase_superhlx_L_sf"/>
</dbReference>
<dbReference type="Pfam" id="PF00760">
    <property type="entry name" value="Cucumo_coat"/>
    <property type="match status" value="1"/>
</dbReference>
<comment type="catalytic activity">
    <reaction evidence="1">
        <text>Exolytic cleavage of the (1-&gt;4)-beta-glycosidic linkage between N-acetylmuramic acid (MurNAc) and N-acetylglucosamine (GlcNAc) residues in peptidoglycan, from either the reducing or the non-reducing ends of the peptidoglycan chains, with concomitant formation of a 1,6-anhydrobond in the MurNAc residue.</text>
        <dbReference type="EC" id="4.2.2.n1"/>
    </reaction>
</comment>
<feature type="domain" description="Transglycosylase SLT" evidence="7">
    <location>
        <begin position="477"/>
        <end position="589"/>
    </location>
</feature>
<keyword evidence="6" id="KW-0961">Cell wall biogenesis/degradation</keyword>
<dbReference type="Gene3D" id="1.10.530.10">
    <property type="match status" value="1"/>
</dbReference>
<dbReference type="Gene3D" id="1.10.1240.20">
    <property type="entry name" value="Lytic transglycosylase, superhelical linker domain"/>
    <property type="match status" value="1"/>
</dbReference>
<dbReference type="PANTHER" id="PTHR37423">
    <property type="entry name" value="SOLUBLE LYTIC MUREIN TRANSGLYCOSYLASE-RELATED"/>
    <property type="match status" value="1"/>
</dbReference>
<keyword evidence="10" id="KW-1185">Reference proteome</keyword>
<dbReference type="SUPFAM" id="SSF53955">
    <property type="entry name" value="Lysozyme-like"/>
    <property type="match status" value="1"/>
</dbReference>
<dbReference type="InterPro" id="IPR008939">
    <property type="entry name" value="Lytic_TGlycosylase_superhlx_U"/>
</dbReference>
<dbReference type="GO" id="GO:0042597">
    <property type="term" value="C:periplasmic space"/>
    <property type="evidence" value="ECO:0007669"/>
    <property type="project" value="InterPro"/>
</dbReference>
<dbReference type="SUPFAM" id="SSF48435">
    <property type="entry name" value="Bacterial muramidases"/>
    <property type="match status" value="1"/>
</dbReference>
<dbReference type="NCBIfam" id="NF008631">
    <property type="entry name" value="PRK11619.1"/>
    <property type="match status" value="1"/>
</dbReference>
<proteinExistence type="inferred from homology"/>
<evidence type="ECO:0000259" key="8">
    <source>
        <dbReference type="Pfam" id="PF14718"/>
    </source>
</evidence>